<keyword evidence="2" id="KW-0378">Hydrolase</keyword>
<dbReference type="Proteomes" id="UP000287352">
    <property type="component" value="Unassembled WGS sequence"/>
</dbReference>
<reference evidence="6" key="1">
    <citation type="submission" date="2018-12" db="EMBL/GenBank/DDBJ databases">
        <title>Tengunoibacter tsumagoiensis gen. nov., sp. nov., Dictyobacter kobayashii sp. nov., D. alpinus sp. nov., and D. joshuensis sp. nov. and description of Dictyobacteraceae fam. nov. within the order Ktedonobacterales isolated from Tengu-no-mugimeshi.</title>
        <authorList>
            <person name="Wang C.M."/>
            <person name="Zheng Y."/>
            <person name="Sakai Y."/>
            <person name="Toyoda A."/>
            <person name="Minakuchi Y."/>
            <person name="Abe K."/>
            <person name="Yokota A."/>
            <person name="Yabe S."/>
        </authorList>
    </citation>
    <scope>NUCLEOTIDE SEQUENCE [LARGE SCALE GENOMIC DNA]</scope>
    <source>
        <strain evidence="6">Uno3</strain>
    </source>
</reference>
<dbReference type="InterPro" id="IPR051158">
    <property type="entry name" value="Metallophosphoesterase_sf"/>
</dbReference>
<accession>A0A402A1B9</accession>
<proteinExistence type="predicted"/>
<dbReference type="InterPro" id="IPR004843">
    <property type="entry name" value="Calcineurin-like_PHP"/>
</dbReference>
<dbReference type="GO" id="GO:0009245">
    <property type="term" value="P:lipid A biosynthetic process"/>
    <property type="evidence" value="ECO:0007669"/>
    <property type="project" value="TreeGrafter"/>
</dbReference>
<dbReference type="PANTHER" id="PTHR31302">
    <property type="entry name" value="TRANSMEMBRANE PROTEIN WITH METALLOPHOSPHOESTERASE DOMAIN-RELATED"/>
    <property type="match status" value="1"/>
</dbReference>
<keyword evidence="1" id="KW-0479">Metal-binding</keyword>
<evidence type="ECO:0000259" key="4">
    <source>
        <dbReference type="Pfam" id="PF00149"/>
    </source>
</evidence>
<evidence type="ECO:0000256" key="3">
    <source>
        <dbReference type="SAM" id="Phobius"/>
    </source>
</evidence>
<comment type="caution">
    <text evidence="5">The sequence shown here is derived from an EMBL/GenBank/DDBJ whole genome shotgun (WGS) entry which is preliminary data.</text>
</comment>
<keyword evidence="3" id="KW-1133">Transmembrane helix</keyword>
<dbReference type="GO" id="GO:0016020">
    <property type="term" value="C:membrane"/>
    <property type="evidence" value="ECO:0007669"/>
    <property type="project" value="GOC"/>
</dbReference>
<feature type="domain" description="Calcineurin-like phosphoesterase" evidence="4">
    <location>
        <begin position="67"/>
        <end position="241"/>
    </location>
</feature>
<dbReference type="Pfam" id="PF00149">
    <property type="entry name" value="Metallophos"/>
    <property type="match status" value="1"/>
</dbReference>
<keyword evidence="6" id="KW-1185">Reference proteome</keyword>
<dbReference type="InterPro" id="IPR029052">
    <property type="entry name" value="Metallo-depent_PP-like"/>
</dbReference>
<dbReference type="Gene3D" id="3.60.21.10">
    <property type="match status" value="1"/>
</dbReference>
<evidence type="ECO:0000313" key="6">
    <source>
        <dbReference type="Proteomes" id="UP000287352"/>
    </source>
</evidence>
<evidence type="ECO:0000313" key="5">
    <source>
        <dbReference type="EMBL" id="GCE12852.1"/>
    </source>
</evidence>
<dbReference type="EMBL" id="BIFR01000001">
    <property type="protein sequence ID" value="GCE12852.1"/>
    <property type="molecule type" value="Genomic_DNA"/>
</dbReference>
<dbReference type="AlphaFoldDB" id="A0A402A1B9"/>
<protein>
    <submittedName>
        <fullName evidence="5">Putative metallophosphoesterase YkuE</fullName>
    </submittedName>
</protein>
<sequence length="302" mass="33706">MEDQQERKPQNMTRRHILRNTLLTTVGLGATGAGTIYYSKKIEPAWVEVTYHYLHLPRMTPAFHNYRLVQLSDFHTDDTWMTAERLANVVSMTNALKPDLVVITGDFVTDYLDSSEDTLKELGKLKAPDGVLATLGNHDHPAGAEFIRYCLRTNNIHELKNATHTLKRGNDLLHIVGLDDLWPSNRGTPASIWSHQPLLADLTASLPAEGAAILLVHEPDFADVTAQSGRYGLQLSGHSHGGQVRIPFHGALALPPLCEKYPCGLYQLGTMWQYTNRGLGMVKPQVRLNCRPEIAVFQLLSR</sequence>
<name>A0A402A1B9_9CHLR</name>
<gene>
    <name evidence="5" type="primary">ykuE</name>
    <name evidence="5" type="ORF">KTT_27110</name>
</gene>
<dbReference type="GO" id="GO:0046872">
    <property type="term" value="F:metal ion binding"/>
    <property type="evidence" value="ECO:0007669"/>
    <property type="project" value="UniProtKB-KW"/>
</dbReference>
<dbReference type="CDD" id="cd07385">
    <property type="entry name" value="MPP_YkuE_C"/>
    <property type="match status" value="1"/>
</dbReference>
<dbReference type="PANTHER" id="PTHR31302:SF31">
    <property type="entry name" value="PHOSPHODIESTERASE YAEI"/>
    <property type="match status" value="1"/>
</dbReference>
<dbReference type="GO" id="GO:0008758">
    <property type="term" value="F:UDP-2,3-diacylglucosamine hydrolase activity"/>
    <property type="evidence" value="ECO:0007669"/>
    <property type="project" value="TreeGrafter"/>
</dbReference>
<feature type="transmembrane region" description="Helical" evidence="3">
    <location>
        <begin position="21"/>
        <end position="39"/>
    </location>
</feature>
<evidence type="ECO:0000256" key="1">
    <source>
        <dbReference type="ARBA" id="ARBA00022723"/>
    </source>
</evidence>
<organism evidence="5 6">
    <name type="scientific">Tengunoibacter tsumagoiensis</name>
    <dbReference type="NCBI Taxonomy" id="2014871"/>
    <lineage>
        <taxon>Bacteria</taxon>
        <taxon>Bacillati</taxon>
        <taxon>Chloroflexota</taxon>
        <taxon>Ktedonobacteria</taxon>
        <taxon>Ktedonobacterales</taxon>
        <taxon>Dictyobacteraceae</taxon>
        <taxon>Tengunoibacter</taxon>
    </lineage>
</organism>
<keyword evidence="3" id="KW-0812">Transmembrane</keyword>
<dbReference type="SUPFAM" id="SSF56300">
    <property type="entry name" value="Metallo-dependent phosphatases"/>
    <property type="match status" value="1"/>
</dbReference>
<dbReference type="OrthoDB" id="9780884at2"/>
<keyword evidence="3" id="KW-0472">Membrane</keyword>
<evidence type="ECO:0000256" key="2">
    <source>
        <dbReference type="ARBA" id="ARBA00022801"/>
    </source>
</evidence>